<proteinExistence type="predicted"/>
<reference evidence="2 3" key="1">
    <citation type="journal article" date="2019" name="Genome Biol. Evol.">
        <title>Whole-Genome Sequencing of the Giant Devil Catfish, Bagarius yarrelli.</title>
        <authorList>
            <person name="Jiang W."/>
            <person name="Lv Y."/>
            <person name="Cheng L."/>
            <person name="Yang K."/>
            <person name="Chao B."/>
            <person name="Wang X."/>
            <person name="Li Y."/>
            <person name="Pan X."/>
            <person name="You X."/>
            <person name="Zhang Y."/>
            <person name="Yang J."/>
            <person name="Li J."/>
            <person name="Zhang X."/>
            <person name="Liu S."/>
            <person name="Sun C."/>
            <person name="Yang J."/>
            <person name="Shi Q."/>
        </authorList>
    </citation>
    <scope>NUCLEOTIDE SEQUENCE [LARGE SCALE GENOMIC DNA]</scope>
    <source>
        <strain evidence="2">JWS20170419001</strain>
        <tissue evidence="2">Muscle</tissue>
    </source>
</reference>
<keyword evidence="3" id="KW-1185">Reference proteome</keyword>
<feature type="compositionally biased region" description="Polar residues" evidence="1">
    <location>
        <begin position="62"/>
        <end position="71"/>
    </location>
</feature>
<name>A0A556TSR1_BAGYA</name>
<sequence>MADPERTSRSDEVTADVKMQDPEQHINSLTVKQWTLFPILQQALSQAACIPSDNSVPKCLSPNESNLGRRA</sequence>
<evidence type="ECO:0000313" key="2">
    <source>
        <dbReference type="EMBL" id="TSK58060.1"/>
    </source>
</evidence>
<gene>
    <name evidence="2" type="ORF">Baya_3708</name>
</gene>
<comment type="caution">
    <text evidence="2">The sequence shown here is derived from an EMBL/GenBank/DDBJ whole genome shotgun (WGS) entry which is preliminary data.</text>
</comment>
<dbReference type="Proteomes" id="UP000319801">
    <property type="component" value="Unassembled WGS sequence"/>
</dbReference>
<dbReference type="EMBL" id="VCAZ01000016">
    <property type="protein sequence ID" value="TSK58060.1"/>
    <property type="molecule type" value="Genomic_DNA"/>
</dbReference>
<evidence type="ECO:0000256" key="1">
    <source>
        <dbReference type="SAM" id="MobiDB-lite"/>
    </source>
</evidence>
<protein>
    <submittedName>
        <fullName evidence="2">Uncharacterized protein</fullName>
    </submittedName>
</protein>
<accession>A0A556TSR1</accession>
<organism evidence="2 3">
    <name type="scientific">Bagarius yarrelli</name>
    <name type="common">Goonch</name>
    <name type="synonym">Bagrus yarrelli</name>
    <dbReference type="NCBI Taxonomy" id="175774"/>
    <lineage>
        <taxon>Eukaryota</taxon>
        <taxon>Metazoa</taxon>
        <taxon>Chordata</taxon>
        <taxon>Craniata</taxon>
        <taxon>Vertebrata</taxon>
        <taxon>Euteleostomi</taxon>
        <taxon>Actinopterygii</taxon>
        <taxon>Neopterygii</taxon>
        <taxon>Teleostei</taxon>
        <taxon>Ostariophysi</taxon>
        <taxon>Siluriformes</taxon>
        <taxon>Sisoridae</taxon>
        <taxon>Sisorinae</taxon>
        <taxon>Bagarius</taxon>
    </lineage>
</organism>
<feature type="region of interest" description="Disordered" evidence="1">
    <location>
        <begin position="52"/>
        <end position="71"/>
    </location>
</feature>
<dbReference type="AlphaFoldDB" id="A0A556TSR1"/>
<evidence type="ECO:0000313" key="3">
    <source>
        <dbReference type="Proteomes" id="UP000319801"/>
    </source>
</evidence>